<dbReference type="GO" id="GO:0005829">
    <property type="term" value="C:cytosol"/>
    <property type="evidence" value="ECO:0007669"/>
    <property type="project" value="TreeGrafter"/>
</dbReference>
<dbReference type="Gene3D" id="3.90.1150.10">
    <property type="entry name" value="Aspartate Aminotransferase, domain 1"/>
    <property type="match status" value="1"/>
</dbReference>
<dbReference type="SUPFAM" id="SSF53383">
    <property type="entry name" value="PLP-dependent transferases"/>
    <property type="match status" value="1"/>
</dbReference>
<comment type="similarity">
    <text evidence="2 6">Belongs to the class-III pyridoxal-phosphate-dependent aminotransferase family.</text>
</comment>
<dbReference type="PIRSF" id="PIRSF000521">
    <property type="entry name" value="Transaminase_4ab_Lys_Orn"/>
    <property type="match status" value="1"/>
</dbReference>
<dbReference type="NCBIfam" id="NF004767">
    <property type="entry name" value="PRK06105.1"/>
    <property type="match status" value="1"/>
</dbReference>
<keyword evidence="3 7" id="KW-0032">Aminotransferase</keyword>
<evidence type="ECO:0000313" key="7">
    <source>
        <dbReference type="EMBL" id="SUI50087.1"/>
    </source>
</evidence>
<dbReference type="Pfam" id="PF00202">
    <property type="entry name" value="Aminotran_3"/>
    <property type="match status" value="1"/>
</dbReference>
<dbReference type="RefSeq" id="WP_115389112.1">
    <property type="nucleotide sequence ID" value="NZ_JADZHC010000034.1"/>
</dbReference>
<dbReference type="FunFam" id="3.40.640.10:FF:000014">
    <property type="entry name" value="Adenosylmethionine-8-amino-7-oxononanoate aminotransferase, probable"/>
    <property type="match status" value="1"/>
</dbReference>
<evidence type="ECO:0000313" key="8">
    <source>
        <dbReference type="Proteomes" id="UP000254069"/>
    </source>
</evidence>
<evidence type="ECO:0000256" key="2">
    <source>
        <dbReference type="ARBA" id="ARBA00008954"/>
    </source>
</evidence>
<dbReference type="InterPro" id="IPR015421">
    <property type="entry name" value="PyrdxlP-dep_Trfase_major"/>
</dbReference>
<organism evidence="7 8">
    <name type="scientific">Shewanella algae</name>
    <dbReference type="NCBI Taxonomy" id="38313"/>
    <lineage>
        <taxon>Bacteria</taxon>
        <taxon>Pseudomonadati</taxon>
        <taxon>Pseudomonadota</taxon>
        <taxon>Gammaproteobacteria</taxon>
        <taxon>Alteromonadales</taxon>
        <taxon>Shewanellaceae</taxon>
        <taxon>Shewanella</taxon>
    </lineage>
</organism>
<dbReference type="PANTHER" id="PTHR43094">
    <property type="entry name" value="AMINOTRANSFERASE"/>
    <property type="match status" value="1"/>
</dbReference>
<keyword evidence="7" id="KW-0670">Pyruvate</keyword>
<dbReference type="PROSITE" id="PS00600">
    <property type="entry name" value="AA_TRANSFER_CLASS_3"/>
    <property type="match status" value="1"/>
</dbReference>
<dbReference type="EC" id="2.6.1.77" evidence="7"/>
<evidence type="ECO:0000256" key="6">
    <source>
        <dbReference type="RuleBase" id="RU003560"/>
    </source>
</evidence>
<dbReference type="AlphaFoldDB" id="A0A379YTG7"/>
<accession>A0A379YTG7</accession>
<evidence type="ECO:0000256" key="4">
    <source>
        <dbReference type="ARBA" id="ARBA00022679"/>
    </source>
</evidence>
<dbReference type="NCBIfam" id="NF005682">
    <property type="entry name" value="PRK07480.1"/>
    <property type="match status" value="1"/>
</dbReference>
<dbReference type="InterPro" id="IPR049704">
    <property type="entry name" value="Aminotrans_3_PPA_site"/>
</dbReference>
<keyword evidence="8" id="KW-1185">Reference proteome</keyword>
<evidence type="ECO:0000256" key="1">
    <source>
        <dbReference type="ARBA" id="ARBA00001933"/>
    </source>
</evidence>
<proteinExistence type="inferred from homology"/>
<dbReference type="GO" id="GO:0031299">
    <property type="term" value="F:taurine-pyruvate aminotransferase activity"/>
    <property type="evidence" value="ECO:0007669"/>
    <property type="project" value="UniProtKB-EC"/>
</dbReference>
<dbReference type="Proteomes" id="UP000254069">
    <property type="component" value="Unassembled WGS sequence"/>
</dbReference>
<dbReference type="CDD" id="cd00610">
    <property type="entry name" value="OAT_like"/>
    <property type="match status" value="1"/>
</dbReference>
<dbReference type="GO" id="GO:0030170">
    <property type="term" value="F:pyridoxal phosphate binding"/>
    <property type="evidence" value="ECO:0007669"/>
    <property type="project" value="InterPro"/>
</dbReference>
<dbReference type="InterPro" id="IPR005814">
    <property type="entry name" value="Aminotrans_3"/>
</dbReference>
<dbReference type="InterPro" id="IPR015422">
    <property type="entry name" value="PyrdxlP-dep_Trfase_small"/>
</dbReference>
<reference evidence="7 8" key="1">
    <citation type="submission" date="2018-06" db="EMBL/GenBank/DDBJ databases">
        <authorList>
            <consortium name="Pathogen Informatics"/>
            <person name="Doyle S."/>
        </authorList>
    </citation>
    <scope>NUCLEOTIDE SEQUENCE [LARGE SCALE GENOMIC DNA]</scope>
    <source>
        <strain evidence="7 8">NCTC10738</strain>
    </source>
</reference>
<evidence type="ECO:0000256" key="3">
    <source>
        <dbReference type="ARBA" id="ARBA00022576"/>
    </source>
</evidence>
<keyword evidence="5 6" id="KW-0663">Pyridoxal phosphate</keyword>
<evidence type="ECO:0000256" key="5">
    <source>
        <dbReference type="ARBA" id="ARBA00022898"/>
    </source>
</evidence>
<dbReference type="PANTHER" id="PTHR43094:SF1">
    <property type="entry name" value="AMINOTRANSFERASE CLASS-III"/>
    <property type="match status" value="1"/>
</dbReference>
<comment type="cofactor">
    <cofactor evidence="1">
        <name>pyridoxal 5'-phosphate</name>
        <dbReference type="ChEBI" id="CHEBI:597326"/>
    </cofactor>
</comment>
<dbReference type="EMBL" id="UGYO01000001">
    <property type="protein sequence ID" value="SUI50087.1"/>
    <property type="molecule type" value="Genomic_DNA"/>
</dbReference>
<name>A0A379YTG7_9GAMM</name>
<dbReference type="Gene3D" id="3.40.640.10">
    <property type="entry name" value="Type I PLP-dependent aspartate aminotransferase-like (Major domain)"/>
    <property type="match status" value="1"/>
</dbReference>
<sequence length="457" mass="49548">MKSQQTQGWQAKDHAHHLHPFTDPKALKQAGGRVITRADGVYIWDSQGNQILDGMAGLWCVNMGYGLRSIADVAAHQLLELPYYNSFFQCSHPPAIELAAEIAALAPPHMNKVFFTGSGSEANDTNLRLVRHYWDIQGKPEKKTIISRHNAYHGSTVAGASLGGMSGMHAQGDLPIPGIVHIAQPYWYGEGQGLSAEEFGIRCARELESKILELGEDKVAAFIAEPIQGAGGVIVPPDSYWPEIKKILAKYDILFILDEVITGFGRTGCYFAAEYYDLEPDLITIAKGMTSGYAPMGGVIVSDKVADALDKGGEFAHGYTYSGHPLSAAVALENLRLMKQENIVAKVAEETAPYLQQRLREVLAQHPLVGEVRGVGMVAALELVADKASHQRFAAELGVGTQCREHSIASGLVMRAVGDTMIIAPPLVITQAQIDELVTKAKQALDMTYASVRKSND</sequence>
<keyword evidence="4 7" id="KW-0808">Transferase</keyword>
<dbReference type="InterPro" id="IPR015424">
    <property type="entry name" value="PyrdxlP-dep_Trfase"/>
</dbReference>
<gene>
    <name evidence="7" type="primary">tpa</name>
    <name evidence="7" type="ORF">NCTC10738_00504</name>
</gene>
<protein>
    <submittedName>
        <fullName evidence="7">Taurine--pyruvate aminotransferase</fullName>
        <ecNumber evidence="7">2.6.1.77</ecNumber>
    </submittedName>
</protein>